<evidence type="ECO:0000313" key="1">
    <source>
        <dbReference type="EMBL" id="EGQ12646.1"/>
    </source>
</evidence>
<accession>F9DM38</accession>
<evidence type="ECO:0000313" key="2">
    <source>
        <dbReference type="Proteomes" id="UP000004123"/>
    </source>
</evidence>
<sequence>MSTFNHEIHNEHSVNYPITHKIHNEHSANYLHRPRNTQRTFRKLSTSPTKYTANTPLGVGADSSRPYLPSINSVSVCHHFMGVYIYAGTINRPLQLLTDCDNACEHSANYLRSPTKYTTNTPLNAENRFIVPVYFCCHFIYCSKPNRRNQKQATLKKTNKEKELSLHTVCREDSL</sequence>
<dbReference type="HOGENOM" id="CLU_1531208_0_0_10"/>
<dbReference type="AlphaFoldDB" id="F9DM38"/>
<dbReference type="Proteomes" id="UP000004123">
    <property type="component" value="Unassembled WGS sequence"/>
</dbReference>
<reference evidence="1 2" key="1">
    <citation type="submission" date="2011-04" db="EMBL/GenBank/DDBJ databases">
        <authorList>
            <person name="Muzny D."/>
            <person name="Qin X."/>
            <person name="Deng J."/>
            <person name="Jiang H."/>
            <person name="Liu Y."/>
            <person name="Qu J."/>
            <person name="Song X.-Z."/>
            <person name="Zhang L."/>
            <person name="Thornton R."/>
            <person name="Coyle M."/>
            <person name="Francisco L."/>
            <person name="Jackson L."/>
            <person name="Javaid M."/>
            <person name="Korchina V."/>
            <person name="Kovar C."/>
            <person name="Mata R."/>
            <person name="Mathew T."/>
            <person name="Ngo R."/>
            <person name="Nguyen L."/>
            <person name="Nguyen N."/>
            <person name="Okwuonu G."/>
            <person name="Ongeri F."/>
            <person name="Pham C."/>
            <person name="Simmons D."/>
            <person name="Wilczek-Boney K."/>
            <person name="Hale W."/>
            <person name="Jakkamsetti A."/>
            <person name="Pham P."/>
            <person name="Ruth R."/>
            <person name="San Lucas F."/>
            <person name="Warren J."/>
            <person name="Zhang J."/>
            <person name="Zhao Z."/>
            <person name="Zhou C."/>
            <person name="Zhu D."/>
            <person name="Lee S."/>
            <person name="Bess C."/>
            <person name="Blankenburg K."/>
            <person name="Forbes L."/>
            <person name="Fu Q."/>
            <person name="Gubbala S."/>
            <person name="Hirani K."/>
            <person name="Jayaseelan J.C."/>
            <person name="Lara F."/>
            <person name="Munidasa M."/>
            <person name="Palculict T."/>
            <person name="Patil S."/>
            <person name="Pu L.-L."/>
            <person name="Saada N."/>
            <person name="Tang L."/>
            <person name="Weissenberger G."/>
            <person name="Zhu Y."/>
            <person name="Hemphill L."/>
            <person name="Shang Y."/>
            <person name="Youmans B."/>
            <person name="Ayvaz T."/>
            <person name="Ross M."/>
            <person name="Santibanez J."/>
            <person name="Aqrawi P."/>
            <person name="Gross S."/>
            <person name="Joshi V."/>
            <person name="Fowler G."/>
            <person name="Nazareth L."/>
            <person name="Reid J."/>
            <person name="Worley K."/>
            <person name="Petrosino J."/>
            <person name="Highlander S."/>
            <person name="Gibbs R."/>
        </authorList>
    </citation>
    <scope>NUCLEOTIDE SEQUENCE [LARGE SCALE GENOMIC DNA]</scope>
    <source>
        <strain evidence="1 2">ATCC 700821</strain>
    </source>
</reference>
<gene>
    <name evidence="1" type="ORF">HMPREF9144_2730</name>
</gene>
<protein>
    <submittedName>
        <fullName evidence="1">Uncharacterized protein</fullName>
    </submittedName>
</protein>
<comment type="caution">
    <text evidence="1">The sequence shown here is derived from an EMBL/GenBank/DDBJ whole genome shotgun (WGS) entry which is preliminary data.</text>
</comment>
<name>F9DM38_9BACT</name>
<organism evidence="1 2">
    <name type="scientific">Prevotella pallens ATCC 700821</name>
    <dbReference type="NCBI Taxonomy" id="997353"/>
    <lineage>
        <taxon>Bacteria</taxon>
        <taxon>Pseudomonadati</taxon>
        <taxon>Bacteroidota</taxon>
        <taxon>Bacteroidia</taxon>
        <taxon>Bacteroidales</taxon>
        <taxon>Prevotellaceae</taxon>
        <taxon>Prevotella</taxon>
    </lineage>
</organism>
<dbReference type="STRING" id="997353.HMPREF9144_2730"/>
<dbReference type="EMBL" id="AFPY01000128">
    <property type="protein sequence ID" value="EGQ12646.1"/>
    <property type="molecule type" value="Genomic_DNA"/>
</dbReference>
<proteinExistence type="predicted"/>